<evidence type="ECO:0008006" key="4">
    <source>
        <dbReference type="Google" id="ProtNLM"/>
    </source>
</evidence>
<feature type="non-terminal residue" evidence="2">
    <location>
        <position position="125"/>
    </location>
</feature>
<gene>
    <name evidence="2" type="ORF">NAV_LOCUS10310</name>
</gene>
<feature type="chain" id="PRO_5019717499" description="Neurotransmitter-gated ion-channel ligand-binding domain-containing protein" evidence="1">
    <location>
        <begin position="23"/>
        <end position="125"/>
    </location>
</feature>
<reference evidence="2 3" key="1">
    <citation type="submission" date="2018-08" db="EMBL/GenBank/DDBJ databases">
        <authorList>
            <person name="Laetsch R D."/>
            <person name="Stevens L."/>
            <person name="Kumar S."/>
            <person name="Blaxter L. M."/>
        </authorList>
    </citation>
    <scope>NUCLEOTIDE SEQUENCE [LARGE SCALE GENOMIC DNA]</scope>
</reference>
<sequence>MRDTFVNLAVILCSLLTTSIFAEHNIELQPLFSESHQPTGYAIPAMIITEIPEIELNLPLDLIALIWVPQRPHSDLHLPNSASYVHKSCAKKQHPPSNRSSSSDIGEQECGLINVSACRIHDYIL</sequence>
<organism evidence="2 3">
    <name type="scientific">Acanthocheilonema viteae</name>
    <name type="common">Filarial nematode worm</name>
    <name type="synonym">Dipetalonema viteae</name>
    <dbReference type="NCBI Taxonomy" id="6277"/>
    <lineage>
        <taxon>Eukaryota</taxon>
        <taxon>Metazoa</taxon>
        <taxon>Ecdysozoa</taxon>
        <taxon>Nematoda</taxon>
        <taxon>Chromadorea</taxon>
        <taxon>Rhabditida</taxon>
        <taxon>Spirurina</taxon>
        <taxon>Spiruromorpha</taxon>
        <taxon>Filarioidea</taxon>
        <taxon>Onchocercidae</taxon>
        <taxon>Acanthocheilonema</taxon>
    </lineage>
</organism>
<dbReference type="AlphaFoldDB" id="A0A498SWV6"/>
<dbReference type="Proteomes" id="UP000276991">
    <property type="component" value="Unassembled WGS sequence"/>
</dbReference>
<name>A0A498SWV6_ACAVI</name>
<evidence type="ECO:0000313" key="2">
    <source>
        <dbReference type="EMBL" id="VBB35519.1"/>
    </source>
</evidence>
<dbReference type="EMBL" id="UPTC01006258">
    <property type="protein sequence ID" value="VBB35519.1"/>
    <property type="molecule type" value="Genomic_DNA"/>
</dbReference>
<keyword evidence="1" id="KW-0732">Signal</keyword>
<accession>A0A498SWV6</accession>
<proteinExistence type="predicted"/>
<feature type="signal peptide" evidence="1">
    <location>
        <begin position="1"/>
        <end position="22"/>
    </location>
</feature>
<evidence type="ECO:0000256" key="1">
    <source>
        <dbReference type="SAM" id="SignalP"/>
    </source>
</evidence>
<evidence type="ECO:0000313" key="3">
    <source>
        <dbReference type="Proteomes" id="UP000276991"/>
    </source>
</evidence>
<protein>
    <recommendedName>
        <fullName evidence="4">Neurotransmitter-gated ion-channel ligand-binding domain-containing protein</fullName>
    </recommendedName>
</protein>
<keyword evidence="3" id="KW-1185">Reference proteome</keyword>
<dbReference type="OrthoDB" id="10650444at2759"/>